<evidence type="ECO:0000256" key="3">
    <source>
        <dbReference type="ARBA" id="ARBA00023239"/>
    </source>
</evidence>
<dbReference type="EMBL" id="OU466862">
    <property type="protein sequence ID" value="CAH2070425.1"/>
    <property type="molecule type" value="Genomic_DNA"/>
</dbReference>
<keyword evidence="3" id="KW-0456">Lyase</keyword>
<dbReference type="PANTHER" id="PTHR13522:SF3">
    <property type="entry name" value="U6 SNRNA PHOSPHODIESTERASE 1"/>
    <property type="match status" value="1"/>
</dbReference>
<proteinExistence type="predicted"/>
<name>A0AAU9SPP1_THLAR</name>
<evidence type="ECO:0000256" key="6">
    <source>
        <dbReference type="ARBA" id="ARBA00030030"/>
    </source>
</evidence>
<evidence type="ECO:0000313" key="8">
    <source>
        <dbReference type="Proteomes" id="UP000836841"/>
    </source>
</evidence>
<dbReference type="AlphaFoldDB" id="A0AAU9SPP1"/>
<evidence type="ECO:0000256" key="4">
    <source>
        <dbReference type="ARBA" id="ARBA00023242"/>
    </source>
</evidence>
<dbReference type="PANTHER" id="PTHR13522">
    <property type="entry name" value="U6 SNRNA PHOSPHODIESTERASE 1"/>
    <property type="match status" value="1"/>
</dbReference>
<protein>
    <recommendedName>
        <fullName evidence="5">U6 snRNA phosphodiesterase 1</fullName>
    </recommendedName>
    <alternativeName>
        <fullName evidence="6">3'-5' RNA exonuclease USB1</fullName>
    </alternativeName>
</protein>
<reference evidence="7 8" key="1">
    <citation type="submission" date="2022-03" db="EMBL/GenBank/DDBJ databases">
        <authorList>
            <person name="Nunn A."/>
            <person name="Chopra R."/>
            <person name="Nunn A."/>
            <person name="Contreras Garrido A."/>
        </authorList>
    </citation>
    <scope>NUCLEOTIDE SEQUENCE [LARGE SCALE GENOMIC DNA]</scope>
</reference>
<keyword evidence="1" id="KW-0540">Nuclease</keyword>
<keyword evidence="4" id="KW-0539">Nucleus</keyword>
<dbReference type="InterPro" id="IPR027521">
    <property type="entry name" value="Usb1"/>
</dbReference>
<organism evidence="7 8">
    <name type="scientific">Thlaspi arvense</name>
    <name type="common">Field penny-cress</name>
    <dbReference type="NCBI Taxonomy" id="13288"/>
    <lineage>
        <taxon>Eukaryota</taxon>
        <taxon>Viridiplantae</taxon>
        <taxon>Streptophyta</taxon>
        <taxon>Embryophyta</taxon>
        <taxon>Tracheophyta</taxon>
        <taxon>Spermatophyta</taxon>
        <taxon>Magnoliopsida</taxon>
        <taxon>eudicotyledons</taxon>
        <taxon>Gunneridae</taxon>
        <taxon>Pentapetalae</taxon>
        <taxon>rosids</taxon>
        <taxon>malvids</taxon>
        <taxon>Brassicales</taxon>
        <taxon>Brassicaceae</taxon>
        <taxon>Thlaspideae</taxon>
        <taxon>Thlaspi</taxon>
    </lineage>
</organism>
<dbReference type="Pfam" id="PF09749">
    <property type="entry name" value="HVSL"/>
    <property type="match status" value="1"/>
</dbReference>
<evidence type="ECO:0000256" key="1">
    <source>
        <dbReference type="ARBA" id="ARBA00022722"/>
    </source>
</evidence>
<dbReference type="GO" id="GO:0005634">
    <property type="term" value="C:nucleus"/>
    <property type="evidence" value="ECO:0007669"/>
    <property type="project" value="TreeGrafter"/>
</dbReference>
<evidence type="ECO:0000313" key="7">
    <source>
        <dbReference type="EMBL" id="CAH2070425.1"/>
    </source>
</evidence>
<dbReference type="GO" id="GO:0000175">
    <property type="term" value="F:3'-5'-RNA exonuclease activity"/>
    <property type="evidence" value="ECO:0007669"/>
    <property type="project" value="TreeGrafter"/>
</dbReference>
<dbReference type="GO" id="GO:0016829">
    <property type="term" value="F:lyase activity"/>
    <property type="evidence" value="ECO:0007669"/>
    <property type="project" value="UniProtKB-KW"/>
</dbReference>
<keyword evidence="8" id="KW-1185">Reference proteome</keyword>
<accession>A0AAU9SPP1</accession>
<evidence type="ECO:0000256" key="5">
    <source>
        <dbReference type="ARBA" id="ARBA00029543"/>
    </source>
</evidence>
<keyword evidence="2" id="KW-0378">Hydrolase</keyword>
<feature type="non-terminal residue" evidence="7">
    <location>
        <position position="1"/>
    </location>
</feature>
<dbReference type="GO" id="GO:0034477">
    <property type="term" value="P:U6 snRNA 3'-end processing"/>
    <property type="evidence" value="ECO:0007669"/>
    <property type="project" value="InterPro"/>
</dbReference>
<gene>
    <name evidence="7" type="ORF">TAV2_LOCUS19980</name>
</gene>
<feature type="non-terminal residue" evidence="7">
    <location>
        <position position="111"/>
    </location>
</feature>
<sequence length="111" mass="12089">GSGSANPGENSTGVKHEKESIALPPLPLSLLDSIGSTDFFSTEHVVRVRLFPHVEGNYALHVYIPVFIPLLPKKEIVCFLKKVASFVPNLHLVDSDVPLRSLSIPWGESST</sequence>
<dbReference type="Proteomes" id="UP000836841">
    <property type="component" value="Chromosome 6"/>
</dbReference>
<evidence type="ECO:0000256" key="2">
    <source>
        <dbReference type="ARBA" id="ARBA00022801"/>
    </source>
</evidence>